<evidence type="ECO:0000313" key="2">
    <source>
        <dbReference type="Proteomes" id="UP000229459"/>
    </source>
</evidence>
<evidence type="ECO:0008006" key="3">
    <source>
        <dbReference type="Google" id="ProtNLM"/>
    </source>
</evidence>
<gene>
    <name evidence="1" type="ORF">COX08_02480</name>
</gene>
<name>A0A2H0B693_9BACT</name>
<evidence type="ECO:0000313" key="1">
    <source>
        <dbReference type="EMBL" id="PIP53166.1"/>
    </source>
</evidence>
<reference evidence="1 2" key="1">
    <citation type="submission" date="2017-09" db="EMBL/GenBank/DDBJ databases">
        <title>Depth-based differentiation of microbial function through sediment-hosted aquifers and enrichment of novel symbionts in the deep terrestrial subsurface.</title>
        <authorList>
            <person name="Probst A.J."/>
            <person name="Ladd B."/>
            <person name="Jarett J.K."/>
            <person name="Geller-Mcgrath D.E."/>
            <person name="Sieber C.M."/>
            <person name="Emerson J.B."/>
            <person name="Anantharaman K."/>
            <person name="Thomas B.C."/>
            <person name="Malmstrom R."/>
            <person name="Stieglmeier M."/>
            <person name="Klingl A."/>
            <person name="Woyke T."/>
            <person name="Ryan C.M."/>
            <person name="Banfield J.F."/>
        </authorList>
    </citation>
    <scope>NUCLEOTIDE SEQUENCE [LARGE SCALE GENOMIC DNA]</scope>
    <source>
        <strain evidence="1">CG23_combo_of_CG06-09_8_20_14_all_34_8</strain>
    </source>
</reference>
<sequence>MKQIPFVSNHRDNMHCVNAVFRMVHQCYFGKDLTWKEIDSMTMAIPGKATWTFIGEMEFAKKGLHVVNIEPVDYQKLHDEGVDYLKKILGNDTASYYLNKSNIVSVIKFIPQYLKVVYHETRRASLGEIVKFLKQGKLIGVEINSRILNHKAGFSLHFVLLYDLDKDNNIILHDPGLPPIKSRKITIIEFDQCFNFDGANGGVTVFDRD</sequence>
<organism evidence="1 2">
    <name type="scientific">Candidatus Beckwithbacteria bacterium CG23_combo_of_CG06-09_8_20_14_all_34_8</name>
    <dbReference type="NCBI Taxonomy" id="1974497"/>
    <lineage>
        <taxon>Bacteria</taxon>
        <taxon>Candidatus Beckwithiibacteriota</taxon>
    </lineage>
</organism>
<dbReference type="Proteomes" id="UP000229459">
    <property type="component" value="Unassembled WGS sequence"/>
</dbReference>
<dbReference type="AlphaFoldDB" id="A0A2H0B693"/>
<proteinExistence type="predicted"/>
<dbReference type="EMBL" id="PCSR01000056">
    <property type="protein sequence ID" value="PIP53166.1"/>
    <property type="molecule type" value="Genomic_DNA"/>
</dbReference>
<protein>
    <recommendedName>
        <fullName evidence="3">Peptidase C39-like domain-containing protein</fullName>
    </recommendedName>
</protein>
<accession>A0A2H0B693</accession>
<comment type="caution">
    <text evidence="1">The sequence shown here is derived from an EMBL/GenBank/DDBJ whole genome shotgun (WGS) entry which is preliminary data.</text>
</comment>